<keyword evidence="2 5" id="KW-0808">Transferase</keyword>
<evidence type="ECO:0000313" key="6">
    <source>
        <dbReference type="Proteomes" id="UP000070444"/>
    </source>
</evidence>
<protein>
    <submittedName>
        <fullName evidence="5">S-adenosyl-L-methionine-dependent methyltransferase</fullName>
    </submittedName>
</protein>
<keyword evidence="6" id="KW-1185">Reference proteome</keyword>
<evidence type="ECO:0000256" key="1">
    <source>
        <dbReference type="ARBA" id="ARBA00022603"/>
    </source>
</evidence>
<evidence type="ECO:0000256" key="2">
    <source>
        <dbReference type="ARBA" id="ARBA00022679"/>
    </source>
</evidence>
<feature type="compositionally biased region" description="Basic and acidic residues" evidence="3">
    <location>
        <begin position="185"/>
        <end position="203"/>
    </location>
</feature>
<dbReference type="PANTHER" id="PTHR13069">
    <property type="entry name" value="ALKYLATED DNA REPAIR PROTEIN ALKB HOMOLOG 8"/>
    <property type="match status" value="1"/>
</dbReference>
<dbReference type="GO" id="GO:0043527">
    <property type="term" value="C:tRNA methyltransferase complex"/>
    <property type="evidence" value="ECO:0007669"/>
    <property type="project" value="EnsemblFungi"/>
</dbReference>
<evidence type="ECO:0000256" key="3">
    <source>
        <dbReference type="SAM" id="MobiDB-lite"/>
    </source>
</evidence>
<feature type="region of interest" description="Disordered" evidence="3">
    <location>
        <begin position="184"/>
        <end position="203"/>
    </location>
</feature>
<sequence length="250" mass="29047">MSTTKPHPVQSEFFSTEAESELEHVHKVYDQIALHFSETRYKGWPVVEEFLNSHPSGSLGGDIGCGNGKYLGYKKDIVMLGSDRCENLIKVVNSKGHEGLIADNLKLPYRNNQFDFAISIAVIHHFSTPQRRAEAIKEILRTIRVGGDVLLYVWALEQKSRRKFDQNQQDVYVPWVMQSQFETNKPSKAEETKVNNEEKEEEKKPNKVYNRYYHLFKEGELEELVNQVENTEIVKSGYDRDNWYCIVKKN</sequence>
<dbReference type="OMA" id="VHEVYQQ"/>
<dbReference type="GO" id="GO:0106335">
    <property type="term" value="F:tRNA (5-carboxymethyluridine(34)-5-O)-methyltransferase activity"/>
    <property type="evidence" value="ECO:0007669"/>
    <property type="project" value="TreeGrafter"/>
</dbReference>
<dbReference type="Gene3D" id="3.40.50.150">
    <property type="entry name" value="Vaccinia Virus protein VP39"/>
    <property type="match status" value="1"/>
</dbReference>
<dbReference type="PANTHER" id="PTHR13069:SF21">
    <property type="entry name" value="ALKYLATED DNA REPAIR PROTEIN ALKB HOMOLOG 8"/>
    <property type="match status" value="1"/>
</dbReference>
<dbReference type="GO" id="GO:0000049">
    <property type="term" value="F:tRNA binding"/>
    <property type="evidence" value="ECO:0007669"/>
    <property type="project" value="TreeGrafter"/>
</dbReference>
<dbReference type="InterPro" id="IPR013216">
    <property type="entry name" value="Methyltransf_11"/>
</dbReference>
<dbReference type="InterPro" id="IPR029063">
    <property type="entry name" value="SAM-dependent_MTases_sf"/>
</dbReference>
<accession>A0A137NRW0</accession>
<organism evidence="5 6">
    <name type="scientific">Conidiobolus coronatus (strain ATCC 28846 / CBS 209.66 / NRRL 28638)</name>
    <name type="common">Delacroixia coronata</name>
    <dbReference type="NCBI Taxonomy" id="796925"/>
    <lineage>
        <taxon>Eukaryota</taxon>
        <taxon>Fungi</taxon>
        <taxon>Fungi incertae sedis</taxon>
        <taxon>Zoopagomycota</taxon>
        <taxon>Entomophthoromycotina</taxon>
        <taxon>Entomophthoromycetes</taxon>
        <taxon>Entomophthorales</taxon>
        <taxon>Ancylistaceae</taxon>
        <taxon>Conidiobolus</taxon>
    </lineage>
</organism>
<proteinExistence type="predicted"/>
<name>A0A137NRW0_CONC2</name>
<gene>
    <name evidence="5" type="ORF">CONCODRAFT_20699</name>
</gene>
<dbReference type="InterPro" id="IPR051422">
    <property type="entry name" value="AlkB_tRNA_MeTrf/Diox"/>
</dbReference>
<dbReference type="GO" id="GO:0008757">
    <property type="term" value="F:S-adenosylmethionine-dependent methyltransferase activity"/>
    <property type="evidence" value="ECO:0007669"/>
    <property type="project" value="InterPro"/>
</dbReference>
<evidence type="ECO:0000313" key="5">
    <source>
        <dbReference type="EMBL" id="KXN65503.1"/>
    </source>
</evidence>
<reference evidence="5 6" key="1">
    <citation type="journal article" date="2015" name="Genome Biol. Evol.">
        <title>Phylogenomic analyses indicate that early fungi evolved digesting cell walls of algal ancestors of land plants.</title>
        <authorList>
            <person name="Chang Y."/>
            <person name="Wang S."/>
            <person name="Sekimoto S."/>
            <person name="Aerts A.L."/>
            <person name="Choi C."/>
            <person name="Clum A."/>
            <person name="LaButti K.M."/>
            <person name="Lindquist E.A."/>
            <person name="Yee Ngan C."/>
            <person name="Ohm R.A."/>
            <person name="Salamov A.A."/>
            <person name="Grigoriev I.V."/>
            <person name="Spatafora J.W."/>
            <person name="Berbee M.L."/>
        </authorList>
    </citation>
    <scope>NUCLEOTIDE SEQUENCE [LARGE SCALE GENOMIC DNA]</scope>
    <source>
        <strain evidence="5 6">NRRL 28638</strain>
    </source>
</reference>
<dbReference type="FunFam" id="3.40.50.150:FF:000203">
    <property type="entry name" value="Alkylated DNA repair protein alkB 8"/>
    <property type="match status" value="1"/>
</dbReference>
<dbReference type="GO" id="GO:0006448">
    <property type="term" value="P:regulation of translational elongation"/>
    <property type="evidence" value="ECO:0007669"/>
    <property type="project" value="EnsemblFungi"/>
</dbReference>
<dbReference type="GO" id="GO:0005634">
    <property type="term" value="C:nucleus"/>
    <property type="evidence" value="ECO:0007669"/>
    <property type="project" value="EnsemblFungi"/>
</dbReference>
<dbReference type="OrthoDB" id="271595at2759"/>
<feature type="domain" description="Methyltransferase type 11" evidence="4">
    <location>
        <begin position="62"/>
        <end position="150"/>
    </location>
</feature>
<dbReference type="GO" id="GO:0030488">
    <property type="term" value="P:tRNA methylation"/>
    <property type="evidence" value="ECO:0007669"/>
    <property type="project" value="EnsemblFungi"/>
</dbReference>
<dbReference type="Proteomes" id="UP000070444">
    <property type="component" value="Unassembled WGS sequence"/>
</dbReference>
<evidence type="ECO:0000259" key="4">
    <source>
        <dbReference type="Pfam" id="PF08241"/>
    </source>
</evidence>
<dbReference type="EMBL" id="KQ964868">
    <property type="protein sequence ID" value="KXN65503.1"/>
    <property type="molecule type" value="Genomic_DNA"/>
</dbReference>
<dbReference type="GO" id="GO:0005737">
    <property type="term" value="C:cytoplasm"/>
    <property type="evidence" value="ECO:0007669"/>
    <property type="project" value="EnsemblFungi"/>
</dbReference>
<dbReference type="AlphaFoldDB" id="A0A137NRW0"/>
<dbReference type="STRING" id="796925.A0A137NRW0"/>
<dbReference type="SUPFAM" id="SSF53335">
    <property type="entry name" value="S-adenosyl-L-methionine-dependent methyltransferases"/>
    <property type="match status" value="1"/>
</dbReference>
<dbReference type="Pfam" id="PF08241">
    <property type="entry name" value="Methyltransf_11"/>
    <property type="match status" value="1"/>
</dbReference>
<dbReference type="GO" id="GO:0002098">
    <property type="term" value="P:tRNA wobble uridine modification"/>
    <property type="evidence" value="ECO:0007669"/>
    <property type="project" value="EnsemblFungi"/>
</dbReference>
<dbReference type="CDD" id="cd02440">
    <property type="entry name" value="AdoMet_MTases"/>
    <property type="match status" value="1"/>
</dbReference>
<keyword evidence="1 5" id="KW-0489">Methyltransferase</keyword>